<protein>
    <recommendedName>
        <fullName evidence="2">Major capsid protein Gp5</fullName>
    </recommendedName>
</protein>
<evidence type="ECO:0000313" key="1">
    <source>
        <dbReference type="EMBL" id="CAB4148469.1"/>
    </source>
</evidence>
<gene>
    <name evidence="1" type="ORF">UFOVP528_4</name>
</gene>
<name>A0A6J5MXN9_9CAUD</name>
<dbReference type="EMBL" id="LR796508">
    <property type="protein sequence ID" value="CAB4148469.1"/>
    <property type="molecule type" value="Genomic_DNA"/>
</dbReference>
<proteinExistence type="predicted"/>
<sequence length="310" mass="33556">MSFSVTGLTNYTNEQSTDLLVKALFSGKTAKLLYDAGQVQVGVKSASALNILSSDVYFQTDGCGYSPSGVTNFTQRVITVGKIKVEETLCPKTLEAKWMQTQIAPGSPTEVPFEVQIGMEKSKVISEKLEIAMWQGTTATANTNPNTNKFDGLLKVITDSAAYVSGNTGSVTAVTSSNIGTIIDAIYAAVPARIADKENVKLFMGIDNFKLALLNLKNANLFNYAFDASTALSLVYPGTNVEIIGVGGLNGTNKMVCTNLDNIFVGTDLANEEEDTKFWYSQDNDEVRFRMTMKYGVQVAFPDQVVLFSL</sequence>
<evidence type="ECO:0008006" key="2">
    <source>
        <dbReference type="Google" id="ProtNLM"/>
    </source>
</evidence>
<reference evidence="1" key="1">
    <citation type="submission" date="2020-04" db="EMBL/GenBank/DDBJ databases">
        <authorList>
            <person name="Chiriac C."/>
            <person name="Salcher M."/>
            <person name="Ghai R."/>
            <person name="Kavagutti S V."/>
        </authorList>
    </citation>
    <scope>NUCLEOTIDE SEQUENCE</scope>
</reference>
<accession>A0A6J5MXN9</accession>
<organism evidence="1">
    <name type="scientific">uncultured Caudovirales phage</name>
    <dbReference type="NCBI Taxonomy" id="2100421"/>
    <lineage>
        <taxon>Viruses</taxon>
        <taxon>Duplodnaviria</taxon>
        <taxon>Heunggongvirae</taxon>
        <taxon>Uroviricota</taxon>
        <taxon>Caudoviricetes</taxon>
        <taxon>Peduoviridae</taxon>
        <taxon>Maltschvirus</taxon>
        <taxon>Maltschvirus maltsch</taxon>
    </lineage>
</organism>